<comment type="similarity">
    <text evidence="1">Belongs to the 'phage' integrase family.</text>
</comment>
<dbReference type="Gene3D" id="1.10.443.10">
    <property type="entry name" value="Intergrase catalytic core"/>
    <property type="match status" value="1"/>
</dbReference>
<dbReference type="OrthoDB" id="9803188at2"/>
<dbReference type="PROSITE" id="PS51898">
    <property type="entry name" value="TYR_RECOMBINASE"/>
    <property type="match status" value="1"/>
</dbReference>
<protein>
    <submittedName>
        <fullName evidence="5">Site-specific recombinase XerD</fullName>
    </submittedName>
</protein>
<keyword evidence="2" id="KW-0238">DNA-binding</keyword>
<dbReference type="GO" id="GO:0015074">
    <property type="term" value="P:DNA integration"/>
    <property type="evidence" value="ECO:0007669"/>
    <property type="project" value="InterPro"/>
</dbReference>
<dbReference type="CDD" id="cd00796">
    <property type="entry name" value="INT_Rci_Hp1_C"/>
    <property type="match status" value="1"/>
</dbReference>
<dbReference type="RefSeq" id="WP_059176604.1">
    <property type="nucleotide sequence ID" value="NZ_BCNO01000002.1"/>
</dbReference>
<dbReference type="EMBL" id="BCNO01000002">
    <property type="protein sequence ID" value="GAQ95154.1"/>
    <property type="molecule type" value="Genomic_DNA"/>
</dbReference>
<evidence type="ECO:0000256" key="3">
    <source>
        <dbReference type="ARBA" id="ARBA00023172"/>
    </source>
</evidence>
<dbReference type="InterPro" id="IPR011010">
    <property type="entry name" value="DNA_brk_join_enz"/>
</dbReference>
<sequence length="350" mass="41280">MGLYRRGKIYWASLTHNGEQIRFSTKCRDKKEAEAVYAKILLELKIGKVAVIQPEKKEKITFNQFFVEQYLPFCKKQSSYNTKRYSLNMIPEWFKSTPLMDFNTRHIDLFVSELATTRKPATVNKLLHIVKHAFRKALDWELIDEATFKKIDKVKPLKGETKRLRYLNQEEIQRLLSHCDNYLYPIVFTALNTGMRRGEILNLKWENIDLKNGLILLEKTKNGERREIPMNESLKTLFRQLYTQRRLDTDYVFINPKTGTRLTEFKRSFATALKKAGIRDFTFHDLRHTFASQLVMAGIDLRTVQELLGHKTITMTLRYAHLSEAHKREAVRTLENKLYHNFITISLQAK</sequence>
<evidence type="ECO:0000256" key="2">
    <source>
        <dbReference type="ARBA" id="ARBA00023125"/>
    </source>
</evidence>
<dbReference type="SUPFAM" id="SSF56349">
    <property type="entry name" value="DNA breaking-rejoining enzymes"/>
    <property type="match status" value="1"/>
</dbReference>
<name>A0A0U9HSN6_9BACT</name>
<evidence type="ECO:0000256" key="1">
    <source>
        <dbReference type="ARBA" id="ARBA00008857"/>
    </source>
</evidence>
<dbReference type="Proteomes" id="UP000054976">
    <property type="component" value="Unassembled WGS sequence"/>
</dbReference>
<dbReference type="InterPro" id="IPR050090">
    <property type="entry name" value="Tyrosine_recombinase_XerCD"/>
</dbReference>
<feature type="domain" description="Tyr recombinase" evidence="4">
    <location>
        <begin position="162"/>
        <end position="332"/>
    </location>
</feature>
<gene>
    <name evidence="5" type="ORF">TAGGR_238</name>
</gene>
<dbReference type="InterPro" id="IPR013762">
    <property type="entry name" value="Integrase-like_cat_sf"/>
</dbReference>
<dbReference type="AlphaFoldDB" id="A0A0U9HSN6"/>
<keyword evidence="3" id="KW-0233">DNA recombination</keyword>
<dbReference type="InterPro" id="IPR002104">
    <property type="entry name" value="Integrase_catalytic"/>
</dbReference>
<dbReference type="Gene3D" id="1.10.150.130">
    <property type="match status" value="1"/>
</dbReference>
<dbReference type="InterPro" id="IPR010998">
    <property type="entry name" value="Integrase_recombinase_N"/>
</dbReference>
<accession>A0A0U9HSN6</accession>
<evidence type="ECO:0000313" key="5">
    <source>
        <dbReference type="EMBL" id="GAQ95154.1"/>
    </source>
</evidence>
<dbReference type="GO" id="GO:0006310">
    <property type="term" value="P:DNA recombination"/>
    <property type="evidence" value="ECO:0007669"/>
    <property type="project" value="UniProtKB-KW"/>
</dbReference>
<keyword evidence="6" id="KW-1185">Reference proteome</keyword>
<dbReference type="GO" id="GO:0003677">
    <property type="term" value="F:DNA binding"/>
    <property type="evidence" value="ECO:0007669"/>
    <property type="project" value="UniProtKB-KW"/>
</dbReference>
<dbReference type="PANTHER" id="PTHR30349:SF64">
    <property type="entry name" value="PROPHAGE INTEGRASE INTD-RELATED"/>
    <property type="match status" value="1"/>
</dbReference>
<organism evidence="5 6">
    <name type="scientific">Thermodesulfovibrio aggregans</name>
    <dbReference type="NCBI Taxonomy" id="86166"/>
    <lineage>
        <taxon>Bacteria</taxon>
        <taxon>Pseudomonadati</taxon>
        <taxon>Nitrospirota</taxon>
        <taxon>Thermodesulfovibrionia</taxon>
        <taxon>Thermodesulfovibrionales</taxon>
        <taxon>Thermodesulfovibrionaceae</taxon>
        <taxon>Thermodesulfovibrio</taxon>
    </lineage>
</organism>
<dbReference type="STRING" id="86166.TAGGR_238"/>
<comment type="caution">
    <text evidence="5">The sequence shown here is derived from an EMBL/GenBank/DDBJ whole genome shotgun (WGS) entry which is preliminary data.</text>
</comment>
<evidence type="ECO:0000259" key="4">
    <source>
        <dbReference type="PROSITE" id="PS51898"/>
    </source>
</evidence>
<proteinExistence type="inferred from homology"/>
<dbReference type="PANTHER" id="PTHR30349">
    <property type="entry name" value="PHAGE INTEGRASE-RELATED"/>
    <property type="match status" value="1"/>
</dbReference>
<reference evidence="6" key="1">
    <citation type="submission" date="2016-01" db="EMBL/GenBank/DDBJ databases">
        <title>Draft genome sequence of Thermodesulfovibrio aggregans strain TGE-P1.</title>
        <authorList>
            <person name="Sekiguchi Y."/>
            <person name="Ohashi A."/>
            <person name="Matsuura N."/>
            <person name="Tourlousse M.D."/>
        </authorList>
    </citation>
    <scope>NUCLEOTIDE SEQUENCE [LARGE SCALE GENOMIC DNA]</scope>
    <source>
        <strain evidence="6">TGE-P1</strain>
    </source>
</reference>
<dbReference type="Pfam" id="PF00589">
    <property type="entry name" value="Phage_integrase"/>
    <property type="match status" value="1"/>
</dbReference>
<evidence type="ECO:0000313" key="6">
    <source>
        <dbReference type="Proteomes" id="UP000054976"/>
    </source>
</evidence>